<protein>
    <recommendedName>
        <fullName evidence="3">Peptidase S9 prolyl oligopeptidase catalytic domain-containing protein</fullName>
    </recommendedName>
</protein>
<keyword evidence="5" id="KW-1185">Reference proteome</keyword>
<gene>
    <name evidence="4" type="ORF">HY57_20155</name>
</gene>
<dbReference type="InterPro" id="IPR001375">
    <property type="entry name" value="Peptidase_S9_cat"/>
</dbReference>
<dbReference type="InterPro" id="IPR029058">
    <property type="entry name" value="AB_hydrolase_fold"/>
</dbReference>
<dbReference type="GO" id="GO:0006508">
    <property type="term" value="P:proteolysis"/>
    <property type="evidence" value="ECO:0007669"/>
    <property type="project" value="InterPro"/>
</dbReference>
<keyword evidence="2" id="KW-0732">Signal</keyword>
<evidence type="ECO:0000256" key="1">
    <source>
        <dbReference type="ARBA" id="ARBA00022801"/>
    </source>
</evidence>
<evidence type="ECO:0000313" key="5">
    <source>
        <dbReference type="Proteomes" id="UP000027987"/>
    </source>
</evidence>
<dbReference type="STRING" id="1217721.HY57_20155"/>
<dbReference type="SUPFAM" id="SSF82171">
    <property type="entry name" value="DPP6 N-terminal domain-like"/>
    <property type="match status" value="1"/>
</dbReference>
<dbReference type="GO" id="GO:0004252">
    <property type="term" value="F:serine-type endopeptidase activity"/>
    <property type="evidence" value="ECO:0007669"/>
    <property type="project" value="TreeGrafter"/>
</dbReference>
<name>A0A075K715_9GAMM</name>
<accession>A0A075K715</accession>
<dbReference type="KEGG" id="dja:HY57_20155"/>
<dbReference type="OrthoDB" id="4269629at2"/>
<dbReference type="Proteomes" id="UP000027987">
    <property type="component" value="Chromosome"/>
</dbReference>
<dbReference type="PANTHER" id="PTHR42776:SF27">
    <property type="entry name" value="DIPEPTIDYL PEPTIDASE FAMILY MEMBER 6"/>
    <property type="match status" value="1"/>
</dbReference>
<evidence type="ECO:0000256" key="2">
    <source>
        <dbReference type="SAM" id="SignalP"/>
    </source>
</evidence>
<dbReference type="HOGENOM" id="CLU_008615_3_1_6"/>
<evidence type="ECO:0000259" key="3">
    <source>
        <dbReference type="Pfam" id="PF00326"/>
    </source>
</evidence>
<reference evidence="4 5" key="1">
    <citation type="submission" date="2014-07" db="EMBL/GenBank/DDBJ databases">
        <title>Complete Genome Sequence of Dyella japonica Strain A8 Isolated from Malaysian Tropical Soil.</title>
        <authorList>
            <person name="Hui R.K.H."/>
            <person name="Chen J.-W."/>
            <person name="Chan K.-G."/>
            <person name="Leung F.C.C."/>
        </authorList>
    </citation>
    <scope>NUCLEOTIDE SEQUENCE [LARGE SCALE GENOMIC DNA]</scope>
    <source>
        <strain evidence="4 5">A8</strain>
    </source>
</reference>
<proteinExistence type="predicted"/>
<dbReference type="SUPFAM" id="SSF53474">
    <property type="entry name" value="alpha/beta-Hydrolases"/>
    <property type="match status" value="1"/>
</dbReference>
<dbReference type="Gene3D" id="3.40.50.1820">
    <property type="entry name" value="alpha/beta hydrolase"/>
    <property type="match status" value="1"/>
</dbReference>
<feature type="domain" description="Peptidase S9 prolyl oligopeptidase catalytic" evidence="3">
    <location>
        <begin position="456"/>
        <end position="666"/>
    </location>
</feature>
<feature type="signal peptide" evidence="2">
    <location>
        <begin position="1"/>
        <end position="26"/>
    </location>
</feature>
<dbReference type="PATRIC" id="fig|1217721.7.peg.4128"/>
<dbReference type="RefSeq" id="WP_019467049.1">
    <property type="nucleotide sequence ID" value="NZ_ALOY01000181.1"/>
</dbReference>
<evidence type="ECO:0000313" key="4">
    <source>
        <dbReference type="EMBL" id="AIF49407.1"/>
    </source>
</evidence>
<organism evidence="4 5">
    <name type="scientific">Dyella japonica A8</name>
    <dbReference type="NCBI Taxonomy" id="1217721"/>
    <lineage>
        <taxon>Bacteria</taxon>
        <taxon>Pseudomonadati</taxon>
        <taxon>Pseudomonadota</taxon>
        <taxon>Gammaproteobacteria</taxon>
        <taxon>Lysobacterales</taxon>
        <taxon>Rhodanobacteraceae</taxon>
        <taxon>Dyella</taxon>
    </lineage>
</organism>
<feature type="chain" id="PRO_5001707593" description="Peptidase S9 prolyl oligopeptidase catalytic domain-containing protein" evidence="2">
    <location>
        <begin position="27"/>
        <end position="684"/>
    </location>
</feature>
<dbReference type="PANTHER" id="PTHR42776">
    <property type="entry name" value="SERINE PEPTIDASE S9 FAMILY MEMBER"/>
    <property type="match status" value="1"/>
</dbReference>
<sequence>MSRRFSAAFAVASVVLCSSLPIATTAAEKQAPASSPQSGSPPISDFVRPTDFSQVSLSPDGKYIAAIVPKPDDPHENVLAILDGQTARLLKAIPSGREALIHGYFWTDDDRLIATLAVRMNGEDTPVLTGELFAIDPDGTHQIELFGWRAGAKGSLIKSEGRRAGATPISHRYVNQDEILIAVNDYTAFSGGNVTEIDRLNVRNGKTVQVGTSPARNAELLADHAGQVRVAMAENKFTHPTLWLRKDNHAPWELANETSTSHVDVWPIGFNRDNSKLYVRVSQAGHPDAIELMDMESRQRTRLYQGEFADPGRLLLTADKMDYYAVETEDGKPGLHYFSSDSDEALLSQAIAKNFPGQFSQLIDFTRDGKRAVVFVRSDRNPGDYYLFDLNTRNAKLLVHARPWVDTGKMRPMDPVDMTARDGVNLHGFLTLPAGPKPYPLVVLPHGGPHGIHDEWGFNNEVQMLASRGYAVLQVNYRGSGGYGGQFQQMGYRQWGLGMQDDLTDATQWAIHQGYADAQRICIYGASYGGYAALEGAVREPDLYKCAVGYAGVYDLRVQMDSSDTQRSDMGTSYLNLVLGTDRDDLLHRSPLGGADRIKADVLLIHGQDDRRVPYKNFQEFTRALDKDGKHYETLVEPLEGHGFFVPAHQEAAYQKLLDFLARHIGPGSDTATRTAAISDSGAH</sequence>
<keyword evidence="1" id="KW-0378">Hydrolase</keyword>
<dbReference type="EMBL" id="CP008884">
    <property type="protein sequence ID" value="AIF49407.1"/>
    <property type="molecule type" value="Genomic_DNA"/>
</dbReference>
<dbReference type="Pfam" id="PF00326">
    <property type="entry name" value="Peptidase_S9"/>
    <property type="match status" value="1"/>
</dbReference>
<dbReference type="AlphaFoldDB" id="A0A075K715"/>